<name>A0AAV3H7P5_ECOLX</name>
<dbReference type="EMBL" id="AMVG01000490">
    <property type="protein sequence ID" value="EKJ40834.1"/>
    <property type="molecule type" value="Genomic_DNA"/>
</dbReference>
<dbReference type="InterPro" id="IPR036259">
    <property type="entry name" value="MFS_trans_sf"/>
</dbReference>
<evidence type="ECO:0000256" key="6">
    <source>
        <dbReference type="ARBA" id="ARBA00022692"/>
    </source>
</evidence>
<feature type="transmembrane region" description="Helical" evidence="9">
    <location>
        <begin position="148"/>
        <end position="167"/>
    </location>
</feature>
<comment type="subcellular location">
    <subcellularLocation>
        <location evidence="1">Cell inner membrane</location>
        <topology evidence="1">Multi-pass membrane protein</topology>
    </subcellularLocation>
</comment>
<organism evidence="10 11">
    <name type="scientific">Escherichia coli EC1870</name>
    <dbReference type="NCBI Taxonomy" id="1005554"/>
    <lineage>
        <taxon>Bacteria</taxon>
        <taxon>Pseudomonadati</taxon>
        <taxon>Pseudomonadota</taxon>
        <taxon>Gammaproteobacteria</taxon>
        <taxon>Enterobacterales</taxon>
        <taxon>Enterobacteriaceae</taxon>
        <taxon>Escherichia</taxon>
    </lineage>
</organism>
<feature type="transmembrane region" description="Helical" evidence="9">
    <location>
        <begin position="219"/>
        <end position="236"/>
    </location>
</feature>
<feature type="transmembrane region" description="Helical" evidence="9">
    <location>
        <begin position="173"/>
        <end position="190"/>
    </location>
</feature>
<feature type="transmembrane region" description="Helical" evidence="9">
    <location>
        <begin position="110"/>
        <end position="128"/>
    </location>
</feature>
<dbReference type="GO" id="GO:0030395">
    <property type="term" value="F:lactose binding"/>
    <property type="evidence" value="ECO:0007669"/>
    <property type="project" value="TreeGrafter"/>
</dbReference>
<accession>A0AAV3H7P5</accession>
<keyword evidence="5" id="KW-0762">Sugar transport</keyword>
<dbReference type="PRINTS" id="PR00174">
    <property type="entry name" value="LACYSMPORT"/>
</dbReference>
<keyword evidence="4" id="KW-0997">Cell inner membrane</keyword>
<keyword evidence="8 9" id="KW-0472">Membrane</keyword>
<evidence type="ECO:0000313" key="10">
    <source>
        <dbReference type="EMBL" id="EKJ40834.1"/>
    </source>
</evidence>
<evidence type="ECO:0000256" key="7">
    <source>
        <dbReference type="ARBA" id="ARBA00022989"/>
    </source>
</evidence>
<feature type="transmembrane region" description="Helical" evidence="9">
    <location>
        <begin position="79"/>
        <end position="98"/>
    </location>
</feature>
<keyword evidence="6 9" id="KW-0812">Transmembrane</keyword>
<gene>
    <name evidence="10" type="ORF">ECEC1870_3413</name>
</gene>
<evidence type="ECO:0000256" key="8">
    <source>
        <dbReference type="ARBA" id="ARBA00023136"/>
    </source>
</evidence>
<evidence type="ECO:0000256" key="5">
    <source>
        <dbReference type="ARBA" id="ARBA00022597"/>
    </source>
</evidence>
<protein>
    <submittedName>
        <fullName evidence="10">Galactoside permease</fullName>
    </submittedName>
</protein>
<evidence type="ECO:0000256" key="2">
    <source>
        <dbReference type="ARBA" id="ARBA00022448"/>
    </source>
</evidence>
<evidence type="ECO:0000256" key="3">
    <source>
        <dbReference type="ARBA" id="ARBA00022475"/>
    </source>
</evidence>
<keyword evidence="3" id="KW-1003">Cell membrane</keyword>
<reference evidence="10 11" key="1">
    <citation type="submission" date="2012-06" db="EMBL/GenBank/DDBJ databases">
        <title>Genomic anatomy of Escherichia coli O157:H7 outbreaks.</title>
        <authorList>
            <person name="Eppinger M."/>
            <person name="Daugherty S."/>
            <person name="Agrawal S."/>
            <person name="Galens K."/>
            <person name="Tallon L."/>
            <person name="Shefchek K."/>
            <person name="Parankush S."/>
            <person name="Cebula T.A."/>
            <person name="Feng P."/>
            <person name="Soderlund R."/>
            <person name="Mammel M.K."/>
            <person name="DebRoy C."/>
            <person name="Dudley E.G."/>
            <person name="Tarr P.I."/>
            <person name="Fraser-Liggett C."/>
            <person name="Ravel J."/>
        </authorList>
    </citation>
    <scope>NUCLEOTIDE SEQUENCE [LARGE SCALE GENOMIC DNA]</scope>
    <source>
        <strain evidence="10 11">EC1870</strain>
    </source>
</reference>
<sequence>MALNIPFRNAYYRFASSYSFLFFISWSLWWSLYAIWLKGHLGLTGTELGTLYSVNQFTSILFMMFYGIVQDKLGLKKPLIWCMSFILVLTGPFMIYVYEPLLQSNFSVGLILGALFFGLGYLAGCGLLDSFTEKMARNFHFEYGTARAWGSFGYAIGAFFAGIFFSISPHINFWLVSLFGAVFMMINMCFKDKDHQCVAADAGGVKKEDFIAVFKDRNFWVFVIFIVGTWSFYNIFDQQLNRPGFPGECFICELRLPDHRF</sequence>
<comment type="caution">
    <text evidence="10">The sequence shown here is derived from an EMBL/GenBank/DDBJ whole genome shotgun (WGS) entry which is preliminary data.</text>
</comment>
<evidence type="ECO:0000256" key="4">
    <source>
        <dbReference type="ARBA" id="ARBA00022519"/>
    </source>
</evidence>
<keyword evidence="7 9" id="KW-1133">Transmembrane helix</keyword>
<keyword evidence="2" id="KW-0813">Transport</keyword>
<evidence type="ECO:0000256" key="9">
    <source>
        <dbReference type="SAM" id="Phobius"/>
    </source>
</evidence>
<evidence type="ECO:0000313" key="11">
    <source>
        <dbReference type="Proteomes" id="UP000006789"/>
    </source>
</evidence>
<dbReference type="NCBIfam" id="TIGR00882">
    <property type="entry name" value="2A0105"/>
    <property type="match status" value="1"/>
</dbReference>
<dbReference type="Pfam" id="PF01306">
    <property type="entry name" value="LacY_symp"/>
    <property type="match status" value="1"/>
</dbReference>
<dbReference type="AlphaFoldDB" id="A0AAV3H7P5"/>
<dbReference type="Gene3D" id="1.20.1250.20">
    <property type="entry name" value="MFS general substrate transporter like domains"/>
    <property type="match status" value="2"/>
</dbReference>
<dbReference type="PROSITE" id="PS00896">
    <property type="entry name" value="LACY_1"/>
    <property type="match status" value="1"/>
</dbReference>
<dbReference type="InterPro" id="IPR000576">
    <property type="entry name" value="LacY/RafB_perm_fam"/>
</dbReference>
<dbReference type="InterPro" id="IPR018457">
    <property type="entry name" value="LacY/RafB_perm_fam_CS"/>
</dbReference>
<evidence type="ECO:0000256" key="1">
    <source>
        <dbReference type="ARBA" id="ARBA00004429"/>
    </source>
</evidence>
<dbReference type="PANTHER" id="PTHR23522:SF10">
    <property type="entry name" value="3-PHENYLPROPIONIC ACID TRANSPORTER-RELATED"/>
    <property type="match status" value="1"/>
</dbReference>
<proteinExistence type="predicted"/>
<dbReference type="Proteomes" id="UP000006789">
    <property type="component" value="Unassembled WGS sequence"/>
</dbReference>
<dbReference type="SUPFAM" id="SSF103473">
    <property type="entry name" value="MFS general substrate transporter"/>
    <property type="match status" value="1"/>
</dbReference>
<dbReference type="GO" id="GO:0015528">
    <property type="term" value="F:lactose:proton symporter activity"/>
    <property type="evidence" value="ECO:0007669"/>
    <property type="project" value="TreeGrafter"/>
</dbReference>
<dbReference type="GO" id="GO:0005886">
    <property type="term" value="C:plasma membrane"/>
    <property type="evidence" value="ECO:0007669"/>
    <property type="project" value="UniProtKB-SubCell"/>
</dbReference>
<dbReference type="PANTHER" id="PTHR23522">
    <property type="entry name" value="BLL5896 PROTEIN"/>
    <property type="match status" value="1"/>
</dbReference>
<feature type="transmembrane region" description="Helical" evidence="9">
    <location>
        <begin position="12"/>
        <end position="36"/>
    </location>
</feature>
<feature type="transmembrane region" description="Helical" evidence="9">
    <location>
        <begin position="48"/>
        <end position="67"/>
    </location>
</feature>